<keyword evidence="1" id="KW-0479">Metal-binding</keyword>
<evidence type="ECO:0000256" key="4">
    <source>
        <dbReference type="SAM" id="Phobius"/>
    </source>
</evidence>
<evidence type="ECO:0000313" key="6">
    <source>
        <dbReference type="Proteomes" id="UP000321805"/>
    </source>
</evidence>
<dbReference type="PROSITE" id="PS00079">
    <property type="entry name" value="MULTICOPPER_OXIDASE1"/>
    <property type="match status" value="1"/>
</dbReference>
<dbReference type="Proteomes" id="UP000321805">
    <property type="component" value="Chromosome"/>
</dbReference>
<dbReference type="RefSeq" id="WP_146917503.1">
    <property type="nucleotide sequence ID" value="NZ_CP042430.1"/>
</dbReference>
<sequence>MTSFDPNPPRSIDTHSANPAPHVVAEDELDRLLAHDAEQRRREREETRNWMYGFSVAGVLLGVIALVASLFAVTRSTGTTTKTVVATTPAAAGAAAGGASSSAAAPPGHEVTASLTEMRITDSVAKVAAGKVTFKVTNNGSVAHEYVILRTSQPASGLPMAGGKASEAGHVGEIGDLPVGATKSVTLNLKPGHYSIICNLPGHYTGGMHTDLTVT</sequence>
<keyword evidence="6" id="KW-1185">Reference proteome</keyword>
<dbReference type="KEGG" id="bsol:FSW04_06410"/>
<evidence type="ECO:0008006" key="7">
    <source>
        <dbReference type="Google" id="ProtNLM"/>
    </source>
</evidence>
<evidence type="ECO:0000313" key="5">
    <source>
        <dbReference type="EMBL" id="QEC47257.1"/>
    </source>
</evidence>
<accession>A0A5B8U2J8</accession>
<evidence type="ECO:0000256" key="1">
    <source>
        <dbReference type="ARBA" id="ARBA00022723"/>
    </source>
</evidence>
<dbReference type="PANTHER" id="PTHR38439:SF3">
    <property type="entry name" value="COPPER-RESISTANT CUPROPROTEIN COPI"/>
    <property type="match status" value="1"/>
</dbReference>
<dbReference type="PANTHER" id="PTHR38439">
    <property type="entry name" value="AURACYANIN-B"/>
    <property type="match status" value="1"/>
</dbReference>
<organism evidence="5 6">
    <name type="scientific">Baekduia soli</name>
    <dbReference type="NCBI Taxonomy" id="496014"/>
    <lineage>
        <taxon>Bacteria</taxon>
        <taxon>Bacillati</taxon>
        <taxon>Actinomycetota</taxon>
        <taxon>Thermoleophilia</taxon>
        <taxon>Solirubrobacterales</taxon>
        <taxon>Baekduiaceae</taxon>
        <taxon>Baekduia</taxon>
    </lineage>
</organism>
<keyword evidence="2" id="KW-0186">Copper</keyword>
<keyword evidence="4" id="KW-0812">Transmembrane</keyword>
<evidence type="ECO:0000256" key="2">
    <source>
        <dbReference type="ARBA" id="ARBA00023008"/>
    </source>
</evidence>
<proteinExistence type="predicted"/>
<reference evidence="5 6" key="1">
    <citation type="journal article" date="2018" name="J. Microbiol.">
        <title>Baekduia soli gen. nov., sp. nov., a novel bacterium isolated from the soil of Baekdu Mountain and proposal of a novel family name, Baekduiaceae fam. nov.</title>
        <authorList>
            <person name="An D.S."/>
            <person name="Siddiqi M.Z."/>
            <person name="Kim K.H."/>
            <person name="Yu H.S."/>
            <person name="Im W.T."/>
        </authorList>
    </citation>
    <scope>NUCLEOTIDE SEQUENCE [LARGE SCALE GENOMIC DNA]</scope>
    <source>
        <strain evidence="5 6">BR7-21</strain>
    </source>
</reference>
<dbReference type="InterPro" id="IPR033138">
    <property type="entry name" value="Cu_oxidase_CS"/>
</dbReference>
<feature type="region of interest" description="Disordered" evidence="3">
    <location>
        <begin position="1"/>
        <end position="22"/>
    </location>
</feature>
<keyword evidence="4" id="KW-0472">Membrane</keyword>
<dbReference type="Gene3D" id="2.60.40.420">
    <property type="entry name" value="Cupredoxins - blue copper proteins"/>
    <property type="match status" value="1"/>
</dbReference>
<dbReference type="SUPFAM" id="SSF49503">
    <property type="entry name" value="Cupredoxins"/>
    <property type="match status" value="1"/>
</dbReference>
<dbReference type="EMBL" id="CP042430">
    <property type="protein sequence ID" value="QEC47257.1"/>
    <property type="molecule type" value="Genomic_DNA"/>
</dbReference>
<gene>
    <name evidence="5" type="ORF">FSW04_06410</name>
</gene>
<protein>
    <recommendedName>
        <fullName evidence="7">Blue (type 1) copper domain-containing protein</fullName>
    </recommendedName>
</protein>
<dbReference type="InterPro" id="IPR008972">
    <property type="entry name" value="Cupredoxin"/>
</dbReference>
<dbReference type="OrthoDB" id="7431902at2"/>
<name>A0A5B8U2J8_9ACTN</name>
<evidence type="ECO:0000256" key="3">
    <source>
        <dbReference type="SAM" id="MobiDB-lite"/>
    </source>
</evidence>
<dbReference type="GO" id="GO:0046872">
    <property type="term" value="F:metal ion binding"/>
    <property type="evidence" value="ECO:0007669"/>
    <property type="project" value="UniProtKB-KW"/>
</dbReference>
<keyword evidence="4" id="KW-1133">Transmembrane helix</keyword>
<dbReference type="AlphaFoldDB" id="A0A5B8U2J8"/>
<feature type="transmembrane region" description="Helical" evidence="4">
    <location>
        <begin position="50"/>
        <end position="73"/>
    </location>
</feature>
<dbReference type="InterPro" id="IPR050845">
    <property type="entry name" value="Cu-binding_ET"/>
</dbReference>